<dbReference type="AlphaFoldDB" id="A0A4Y4DRB8"/>
<reference evidence="1 2" key="1">
    <citation type="submission" date="2019-06" db="EMBL/GenBank/DDBJ databases">
        <title>Whole genome shotgun sequence of Glutamicibacter uratoxydans NBRC 15515.</title>
        <authorList>
            <person name="Hosoyama A."/>
            <person name="Uohara A."/>
            <person name="Ohji S."/>
            <person name="Ichikawa N."/>
        </authorList>
    </citation>
    <scope>NUCLEOTIDE SEQUENCE [LARGE SCALE GENOMIC DNA]</scope>
    <source>
        <strain evidence="1 2">NBRC 15515</strain>
    </source>
</reference>
<sequence>MSIYVAQECVQCAIAGEWSSIWLRCTQRRNVDITGIFCMASVTKNAPIRTTTPFQIRATLG</sequence>
<accession>A0A4Y4DRB8</accession>
<comment type="caution">
    <text evidence="1">The sequence shown here is derived from an EMBL/GenBank/DDBJ whole genome shotgun (WGS) entry which is preliminary data.</text>
</comment>
<evidence type="ECO:0000313" key="2">
    <source>
        <dbReference type="Proteomes" id="UP000316612"/>
    </source>
</evidence>
<protein>
    <submittedName>
        <fullName evidence="1">Uncharacterized protein</fullName>
    </submittedName>
</protein>
<keyword evidence="2" id="KW-1185">Reference proteome</keyword>
<dbReference type="Proteomes" id="UP000316612">
    <property type="component" value="Unassembled WGS sequence"/>
</dbReference>
<evidence type="ECO:0000313" key="1">
    <source>
        <dbReference type="EMBL" id="GED07167.1"/>
    </source>
</evidence>
<dbReference type="EMBL" id="BJNY01000016">
    <property type="protein sequence ID" value="GED07167.1"/>
    <property type="molecule type" value="Genomic_DNA"/>
</dbReference>
<name>A0A4Y4DRB8_GLUUR</name>
<proteinExistence type="predicted"/>
<organism evidence="1 2">
    <name type="scientific">Glutamicibacter uratoxydans</name>
    <name type="common">Arthrobacter uratoxydans</name>
    <dbReference type="NCBI Taxonomy" id="43667"/>
    <lineage>
        <taxon>Bacteria</taxon>
        <taxon>Bacillati</taxon>
        <taxon>Actinomycetota</taxon>
        <taxon>Actinomycetes</taxon>
        <taxon>Micrococcales</taxon>
        <taxon>Micrococcaceae</taxon>
        <taxon>Glutamicibacter</taxon>
    </lineage>
</organism>
<gene>
    <name evidence="1" type="ORF">AUR04nite_26990</name>
</gene>